<proteinExistence type="predicted"/>
<name>A0A8X6TDR1_NEPPI</name>
<accession>A0A8X6TDR1</accession>
<comment type="caution">
    <text evidence="1">The sequence shown here is derived from an EMBL/GenBank/DDBJ whole genome shotgun (WGS) entry which is preliminary data.</text>
</comment>
<dbReference type="EMBL" id="BMAW01006166">
    <property type="protein sequence ID" value="GFS97587.1"/>
    <property type="molecule type" value="Genomic_DNA"/>
</dbReference>
<dbReference type="Proteomes" id="UP000887013">
    <property type="component" value="Unassembled WGS sequence"/>
</dbReference>
<evidence type="ECO:0000313" key="1">
    <source>
        <dbReference type="EMBL" id="GFS97587.1"/>
    </source>
</evidence>
<sequence length="170" mass="18776">MCFADDRGNYLTLILKSTVGDGLMEYFNTYMIGRAGGTLKCHWSIKNFFHCTKENSAKTNFTFSSPDVDHGELLPKSHALFSSSSLALSSHWSREVGKDGSSLSLLEMRNQLTTAVQRRHFSSRGTSSNSATTRRAHQVSGLLFAQTFENIIEDCGTAINLPEDACIILT</sequence>
<organism evidence="1 3">
    <name type="scientific">Nephila pilipes</name>
    <name type="common">Giant wood spider</name>
    <name type="synonym">Nephila maculata</name>
    <dbReference type="NCBI Taxonomy" id="299642"/>
    <lineage>
        <taxon>Eukaryota</taxon>
        <taxon>Metazoa</taxon>
        <taxon>Ecdysozoa</taxon>
        <taxon>Arthropoda</taxon>
        <taxon>Chelicerata</taxon>
        <taxon>Arachnida</taxon>
        <taxon>Araneae</taxon>
        <taxon>Araneomorphae</taxon>
        <taxon>Entelegynae</taxon>
        <taxon>Araneoidea</taxon>
        <taxon>Nephilidae</taxon>
        <taxon>Nephila</taxon>
    </lineage>
</organism>
<keyword evidence="3" id="KW-1185">Reference proteome</keyword>
<reference evidence="1" key="1">
    <citation type="submission" date="2020-08" db="EMBL/GenBank/DDBJ databases">
        <title>Multicomponent nature underlies the extraordinary mechanical properties of spider dragline silk.</title>
        <authorList>
            <person name="Kono N."/>
            <person name="Nakamura H."/>
            <person name="Mori M."/>
            <person name="Yoshida Y."/>
            <person name="Ohtoshi R."/>
            <person name="Malay A.D."/>
            <person name="Moran D.A.P."/>
            <person name="Tomita M."/>
            <person name="Numata K."/>
            <person name="Arakawa K."/>
        </authorList>
    </citation>
    <scope>NUCLEOTIDE SEQUENCE</scope>
</reference>
<gene>
    <name evidence="2" type="ORF">NPIL_351081</name>
    <name evidence="1" type="ORF">NPIL_500741</name>
</gene>
<protein>
    <submittedName>
        <fullName evidence="1">Uncharacterized protein</fullName>
    </submittedName>
</protein>
<dbReference type="AlphaFoldDB" id="A0A8X6TDR1"/>
<evidence type="ECO:0000313" key="3">
    <source>
        <dbReference type="Proteomes" id="UP000887013"/>
    </source>
</evidence>
<dbReference type="EMBL" id="BMAW01034205">
    <property type="protein sequence ID" value="GFU34183.1"/>
    <property type="molecule type" value="Genomic_DNA"/>
</dbReference>
<evidence type="ECO:0000313" key="2">
    <source>
        <dbReference type="EMBL" id="GFU34183.1"/>
    </source>
</evidence>